<accession>A0A939DPR0</accession>
<sequence>MNSDPICYLQEMPMKPYLLVVICSLLASCAAEPPSPPMENLGNVEVHTYDLAEELFGMLDARYPQTRQFRYAVTTFVPVASLKYAVGRQHPLMLLGHQLEQGMMTEASRRGYITQDFKISNDILVEEQADRVLSRDVKQLSGAQAVDFYITGTLTEQQNGAVVNARIVHAQSRTVVASATRFFPDDLFWRDEQVTLRDGMIYRHGTME</sequence>
<dbReference type="InterPro" id="IPR014549">
    <property type="entry name" value="FlgO"/>
</dbReference>
<gene>
    <name evidence="2" type="ORF">J0A66_15790</name>
</gene>
<dbReference type="Proteomes" id="UP000664654">
    <property type="component" value="Unassembled WGS sequence"/>
</dbReference>
<evidence type="ECO:0000313" key="2">
    <source>
        <dbReference type="EMBL" id="MBN7826698.1"/>
    </source>
</evidence>
<dbReference type="AlphaFoldDB" id="A0A939DPR0"/>
<dbReference type="InterPro" id="IPR041215">
    <property type="entry name" value="FlgO_dom"/>
</dbReference>
<comment type="caution">
    <text evidence="2">The sequence shown here is derived from an EMBL/GenBank/DDBJ whole genome shotgun (WGS) entry which is preliminary data.</text>
</comment>
<evidence type="ECO:0000259" key="1">
    <source>
        <dbReference type="Pfam" id="PF17680"/>
    </source>
</evidence>
<keyword evidence="3" id="KW-1185">Reference proteome</keyword>
<name>A0A939DPR0_9ALTE</name>
<proteinExistence type="predicted"/>
<dbReference type="EMBL" id="JAFKCV010000010">
    <property type="protein sequence ID" value="MBN7826698.1"/>
    <property type="molecule type" value="Genomic_DNA"/>
</dbReference>
<feature type="domain" description="FlgO" evidence="1">
    <location>
        <begin position="49"/>
        <end position="186"/>
    </location>
</feature>
<protein>
    <recommendedName>
        <fullName evidence="1">FlgO domain-containing protein</fullName>
    </recommendedName>
</protein>
<evidence type="ECO:0000313" key="3">
    <source>
        <dbReference type="Proteomes" id="UP000664654"/>
    </source>
</evidence>
<dbReference type="PIRSF" id="PIRSF028688">
    <property type="entry name" value="UCP_imp_028688"/>
    <property type="match status" value="1"/>
</dbReference>
<reference evidence="2" key="1">
    <citation type="submission" date="2021-03" db="EMBL/GenBank/DDBJ databases">
        <title>novel species isolated from a fishpond in China.</title>
        <authorList>
            <person name="Lu H."/>
            <person name="Cai Z."/>
        </authorList>
    </citation>
    <scope>NUCLEOTIDE SEQUENCE</scope>
    <source>
        <strain evidence="2">JCM 30855</strain>
    </source>
</reference>
<dbReference type="Pfam" id="PF17680">
    <property type="entry name" value="FlgO"/>
    <property type="match status" value="1"/>
</dbReference>
<organism evidence="2 3">
    <name type="scientific">Bowmanella dokdonensis</name>
    <dbReference type="NCBI Taxonomy" id="751969"/>
    <lineage>
        <taxon>Bacteria</taxon>
        <taxon>Pseudomonadati</taxon>
        <taxon>Pseudomonadota</taxon>
        <taxon>Gammaproteobacteria</taxon>
        <taxon>Alteromonadales</taxon>
        <taxon>Alteromonadaceae</taxon>
        <taxon>Bowmanella</taxon>
    </lineage>
</organism>